<dbReference type="InterPro" id="IPR002104">
    <property type="entry name" value="Integrase_catalytic"/>
</dbReference>
<dbReference type="HOGENOM" id="CLU_027562_17_5_11"/>
<dbReference type="Pfam" id="PF00589">
    <property type="entry name" value="Phage_integrase"/>
    <property type="match status" value="1"/>
</dbReference>
<evidence type="ECO:0000259" key="7">
    <source>
        <dbReference type="PROSITE" id="PS51898"/>
    </source>
</evidence>
<evidence type="ECO:0000256" key="3">
    <source>
        <dbReference type="ARBA" id="ARBA00023125"/>
    </source>
</evidence>
<evidence type="ECO:0000256" key="1">
    <source>
        <dbReference type="ARBA" id="ARBA00008857"/>
    </source>
</evidence>
<dbReference type="PANTHER" id="PTHR30629">
    <property type="entry name" value="PROPHAGE INTEGRASE"/>
    <property type="match status" value="1"/>
</dbReference>
<proteinExistence type="inferred from homology"/>
<dbReference type="EMBL" id="CT573213">
    <property type="protein sequence ID" value="CAJ61435.1"/>
    <property type="molecule type" value="Genomic_DNA"/>
</dbReference>
<dbReference type="InterPro" id="IPR044068">
    <property type="entry name" value="CB"/>
</dbReference>
<dbReference type="GO" id="GO:0015074">
    <property type="term" value="P:DNA integration"/>
    <property type="evidence" value="ECO:0007669"/>
    <property type="project" value="UniProtKB-KW"/>
</dbReference>
<gene>
    <name evidence="9" type="ordered locus">FRAAL2791</name>
</gene>
<evidence type="ECO:0000313" key="10">
    <source>
        <dbReference type="Proteomes" id="UP000000657"/>
    </source>
</evidence>
<dbReference type="InterPro" id="IPR050808">
    <property type="entry name" value="Phage_Integrase"/>
</dbReference>
<evidence type="ECO:0000313" key="9">
    <source>
        <dbReference type="EMBL" id="CAJ61435.1"/>
    </source>
</evidence>
<dbReference type="InterPro" id="IPR011010">
    <property type="entry name" value="DNA_brk_join_enz"/>
</dbReference>
<dbReference type="GO" id="GO:0003677">
    <property type="term" value="F:DNA binding"/>
    <property type="evidence" value="ECO:0007669"/>
    <property type="project" value="UniProtKB-UniRule"/>
</dbReference>
<keyword evidence="4" id="KW-0233">DNA recombination</keyword>
<evidence type="ECO:0000256" key="4">
    <source>
        <dbReference type="ARBA" id="ARBA00023172"/>
    </source>
</evidence>
<reference evidence="9 10" key="1">
    <citation type="journal article" date="2007" name="Genome Res.">
        <title>Genome characteristics of facultatively symbiotic Frankia sp. strains reflect host range and host plant biogeography.</title>
        <authorList>
            <person name="Normand P."/>
            <person name="Lapierre P."/>
            <person name="Tisa L.S."/>
            <person name="Gogarten J.P."/>
            <person name="Alloisio N."/>
            <person name="Bagnarol E."/>
            <person name="Bassi C.A."/>
            <person name="Berry A.M."/>
            <person name="Bickhart D.M."/>
            <person name="Choisne N."/>
            <person name="Couloux A."/>
            <person name="Cournoyer B."/>
            <person name="Cruveiller S."/>
            <person name="Daubin V."/>
            <person name="Demange N."/>
            <person name="Francino M.P."/>
            <person name="Goltsman E."/>
            <person name="Huang Y."/>
            <person name="Kopp O.R."/>
            <person name="Labarre L."/>
            <person name="Lapidus A."/>
            <person name="Lavire C."/>
            <person name="Marechal J."/>
            <person name="Martinez M."/>
            <person name="Mastronunzio J.E."/>
            <person name="Mullin B.C."/>
            <person name="Niemann J."/>
            <person name="Pujic P."/>
            <person name="Rawnsley T."/>
            <person name="Rouy Z."/>
            <person name="Schenowitz C."/>
            <person name="Sellstedt A."/>
            <person name="Tavares F."/>
            <person name="Tomkins J.P."/>
            <person name="Vallenet D."/>
            <person name="Valverde C."/>
            <person name="Wall L.G."/>
            <person name="Wang Y."/>
            <person name="Medigue C."/>
            <person name="Benson D.R."/>
        </authorList>
    </citation>
    <scope>NUCLEOTIDE SEQUENCE [LARGE SCALE GENOMIC DNA]</scope>
    <source>
        <strain evidence="10">DSM 45986 / CECT 9034 / ACN14a</strain>
    </source>
</reference>
<dbReference type="KEGG" id="fal:FRAAL2791"/>
<dbReference type="STRING" id="326424.FRAAL2791"/>
<dbReference type="PROSITE" id="PS51898">
    <property type="entry name" value="TYR_RECOMBINASE"/>
    <property type="match status" value="1"/>
</dbReference>
<evidence type="ECO:0008006" key="11">
    <source>
        <dbReference type="Google" id="ProtNLM"/>
    </source>
</evidence>
<dbReference type="InterPro" id="IPR013762">
    <property type="entry name" value="Integrase-like_cat_sf"/>
</dbReference>
<sequence>MDLCAPGPDGGWHVGGGPMTIEDRWYKIEVEPGTGKRTKVKTERYGHGKRWRVPYLDPRGQRRSKSFALQGEAKDFEKHNIVDLARGMWVDPAGPKTLYKTAADNWLASRDDLSPGSMTAYAYRLRRVILPRWGDLSLAQITTPAIREWLTELAKQYMPSSITHLYIVFKSILAQAVADKLIPVSPCSTIKRGGLVMAAIAMPMPVLAAQALVDAAPEPVRLMVGLGVWAGTRQGEALGLTADRVDLLHRRLRVERQRRDRLGSPPALAPTKSKPSDRTLPISNQLVDLCDWHLSTFPPAPMEVVVFRERGREAQGKPEIVRPIFVHHHKDGDRLMSGGIWSDQWQLTYRKAIENLRAAGEPEADIAADYLAVDHKYHDLRHLFASSLIAGGANVPDVQKALGHATPTITMQTYVHLWPRSDDRVLNALHSVWSPTENSAPAVAQMSTLRTSRR</sequence>
<dbReference type="Gene3D" id="1.10.150.130">
    <property type="match status" value="1"/>
</dbReference>
<feature type="region of interest" description="Disordered" evidence="6">
    <location>
        <begin position="259"/>
        <end position="280"/>
    </location>
</feature>
<accession>Q0RM17</accession>
<evidence type="ECO:0000256" key="5">
    <source>
        <dbReference type="PROSITE-ProRule" id="PRU01248"/>
    </source>
</evidence>
<feature type="domain" description="Tyr recombinase" evidence="7">
    <location>
        <begin position="199"/>
        <end position="430"/>
    </location>
</feature>
<dbReference type="GO" id="GO:0006310">
    <property type="term" value="P:DNA recombination"/>
    <property type="evidence" value="ECO:0007669"/>
    <property type="project" value="UniProtKB-KW"/>
</dbReference>
<comment type="similarity">
    <text evidence="1">Belongs to the 'phage' integrase family.</text>
</comment>
<dbReference type="PROSITE" id="PS51900">
    <property type="entry name" value="CB"/>
    <property type="match status" value="1"/>
</dbReference>
<protein>
    <recommendedName>
        <fullName evidence="11">Integrase</fullName>
    </recommendedName>
</protein>
<dbReference type="InterPro" id="IPR004107">
    <property type="entry name" value="Integrase_SAM-like_N"/>
</dbReference>
<evidence type="ECO:0000256" key="2">
    <source>
        <dbReference type="ARBA" id="ARBA00022908"/>
    </source>
</evidence>
<dbReference type="PANTHER" id="PTHR30629:SF6">
    <property type="entry name" value="PROPHAGE INTEGRASE INTA-RELATED"/>
    <property type="match status" value="1"/>
</dbReference>
<dbReference type="OrthoDB" id="3217725at2"/>
<dbReference type="AlphaFoldDB" id="Q0RM17"/>
<organism evidence="9 10">
    <name type="scientific">Frankia alni (strain DSM 45986 / CECT 9034 / ACN14a)</name>
    <dbReference type="NCBI Taxonomy" id="326424"/>
    <lineage>
        <taxon>Bacteria</taxon>
        <taxon>Bacillati</taxon>
        <taxon>Actinomycetota</taxon>
        <taxon>Actinomycetes</taxon>
        <taxon>Frankiales</taxon>
        <taxon>Frankiaceae</taxon>
        <taxon>Frankia</taxon>
    </lineage>
</organism>
<name>Q0RM17_FRAAA</name>
<dbReference type="InterPro" id="IPR010998">
    <property type="entry name" value="Integrase_recombinase_N"/>
</dbReference>
<keyword evidence="10" id="KW-1185">Reference proteome</keyword>
<keyword evidence="3 5" id="KW-0238">DNA-binding</keyword>
<dbReference type="Pfam" id="PF14659">
    <property type="entry name" value="Phage_int_SAM_3"/>
    <property type="match status" value="1"/>
</dbReference>
<dbReference type="SUPFAM" id="SSF56349">
    <property type="entry name" value="DNA breaking-rejoining enzymes"/>
    <property type="match status" value="1"/>
</dbReference>
<evidence type="ECO:0000259" key="8">
    <source>
        <dbReference type="PROSITE" id="PS51900"/>
    </source>
</evidence>
<dbReference type="Gene3D" id="1.10.443.10">
    <property type="entry name" value="Intergrase catalytic core"/>
    <property type="match status" value="1"/>
</dbReference>
<evidence type="ECO:0000256" key="6">
    <source>
        <dbReference type="SAM" id="MobiDB-lite"/>
    </source>
</evidence>
<feature type="domain" description="Core-binding (CB)" evidence="8">
    <location>
        <begin position="97"/>
        <end position="177"/>
    </location>
</feature>
<dbReference type="eggNOG" id="COG0582">
    <property type="taxonomic scope" value="Bacteria"/>
</dbReference>
<keyword evidence="2" id="KW-0229">DNA integration</keyword>
<dbReference type="Proteomes" id="UP000000657">
    <property type="component" value="Chromosome"/>
</dbReference>